<dbReference type="PIRSF" id="PIRSF006648">
    <property type="entry name" value="DrrB"/>
    <property type="match status" value="1"/>
</dbReference>
<keyword evidence="5" id="KW-0813">Transport</keyword>
<dbReference type="GO" id="GO:0043190">
    <property type="term" value="C:ATP-binding cassette (ABC) transporter complex"/>
    <property type="evidence" value="ECO:0007669"/>
    <property type="project" value="InterPro"/>
</dbReference>
<evidence type="ECO:0000256" key="3">
    <source>
        <dbReference type="ARBA" id="ARBA00022989"/>
    </source>
</evidence>
<keyword evidence="5" id="KW-1003">Cell membrane</keyword>
<dbReference type="GO" id="GO:0140359">
    <property type="term" value="F:ABC-type transporter activity"/>
    <property type="evidence" value="ECO:0007669"/>
    <property type="project" value="InterPro"/>
</dbReference>
<proteinExistence type="inferred from homology"/>
<feature type="transmembrane region" description="Helical" evidence="5">
    <location>
        <begin position="130"/>
        <end position="156"/>
    </location>
</feature>
<dbReference type="PRINTS" id="PR00164">
    <property type="entry name" value="ABC2TRNSPORT"/>
</dbReference>
<accession>A0A1M6BLT0</accession>
<dbReference type="Pfam" id="PF01061">
    <property type="entry name" value="ABC2_membrane"/>
    <property type="match status" value="1"/>
</dbReference>
<dbReference type="InterPro" id="IPR047817">
    <property type="entry name" value="ABC2_TM_bact-type"/>
</dbReference>
<dbReference type="RefSeq" id="WP_073003910.1">
    <property type="nucleotide sequence ID" value="NZ_FQZO01000001.1"/>
</dbReference>
<gene>
    <name evidence="7" type="ORF">SAMN05444401_0818</name>
</gene>
<evidence type="ECO:0000313" key="7">
    <source>
        <dbReference type="EMBL" id="SHI49473.1"/>
    </source>
</evidence>
<feature type="domain" description="ABC transmembrane type-2" evidence="6">
    <location>
        <begin position="19"/>
        <end position="248"/>
    </location>
</feature>
<feature type="transmembrane region" description="Helical" evidence="5">
    <location>
        <begin position="51"/>
        <end position="77"/>
    </location>
</feature>
<evidence type="ECO:0000313" key="8">
    <source>
        <dbReference type="Proteomes" id="UP000184080"/>
    </source>
</evidence>
<keyword evidence="2 5" id="KW-0812">Transmembrane</keyword>
<dbReference type="AlphaFoldDB" id="A0A1M6BLT0"/>
<dbReference type="PROSITE" id="PS51012">
    <property type="entry name" value="ABC_TM2"/>
    <property type="match status" value="1"/>
</dbReference>
<feature type="transmembrane region" description="Helical" evidence="5">
    <location>
        <begin position="220"/>
        <end position="242"/>
    </location>
</feature>
<comment type="subcellular location">
    <subcellularLocation>
        <location evidence="5">Cell membrane</location>
        <topology evidence="5">Multi-pass membrane protein</topology>
    </subcellularLocation>
    <subcellularLocation>
        <location evidence="1">Membrane</location>
        <topology evidence="1">Multi-pass membrane protein</topology>
    </subcellularLocation>
</comment>
<evidence type="ECO:0000256" key="1">
    <source>
        <dbReference type="ARBA" id="ARBA00004141"/>
    </source>
</evidence>
<dbReference type="EMBL" id="FQZO01000001">
    <property type="protein sequence ID" value="SHI49473.1"/>
    <property type="molecule type" value="Genomic_DNA"/>
</dbReference>
<sequence>MSVFTILGRNMKWRFHNAFTVVITILQPMLWLVLYSAVAGQSMKGIGIKNYTAFILPGLLVLVSFGACSSSGIMNYLMKTDGSFYRVLIAPVSRISIVLGQILEAVLCTFLEVCIMFLASLFFSVRIASGFAGVILIVLIVFMTAFFMAGLSYAISLSLPNEVVYETVMNAIVLPGFFLSTALFPAEALTGGLAIAVNLNPFTHVINALRDLVLQESISILNITFVFSLLAIMCAMSFGWSFHRLKKETSL</sequence>
<comment type="similarity">
    <text evidence="5">Belongs to the ABC-2 integral membrane protein family.</text>
</comment>
<name>A0A1M6BLT0_9CLOT</name>
<dbReference type="InterPro" id="IPR000412">
    <property type="entry name" value="ABC_2_transport"/>
</dbReference>
<protein>
    <recommendedName>
        <fullName evidence="5">Transport permease protein</fullName>
    </recommendedName>
</protein>
<evidence type="ECO:0000256" key="4">
    <source>
        <dbReference type="ARBA" id="ARBA00023136"/>
    </source>
</evidence>
<dbReference type="STRING" id="1121298.SAMN05444401_0818"/>
<dbReference type="OrthoDB" id="670210at2"/>
<dbReference type="InterPro" id="IPR013525">
    <property type="entry name" value="ABC2_TM"/>
</dbReference>
<keyword evidence="8" id="KW-1185">Reference proteome</keyword>
<evidence type="ECO:0000259" key="6">
    <source>
        <dbReference type="PROSITE" id="PS51012"/>
    </source>
</evidence>
<dbReference type="PANTHER" id="PTHR43229:SF2">
    <property type="entry name" value="NODULATION PROTEIN J"/>
    <property type="match status" value="1"/>
</dbReference>
<organism evidence="7 8">
    <name type="scientific">Clostridium amylolyticum</name>
    <dbReference type="NCBI Taxonomy" id="1121298"/>
    <lineage>
        <taxon>Bacteria</taxon>
        <taxon>Bacillati</taxon>
        <taxon>Bacillota</taxon>
        <taxon>Clostridia</taxon>
        <taxon>Eubacteriales</taxon>
        <taxon>Clostridiaceae</taxon>
        <taxon>Clostridium</taxon>
    </lineage>
</organism>
<dbReference type="Proteomes" id="UP000184080">
    <property type="component" value="Unassembled WGS sequence"/>
</dbReference>
<keyword evidence="4 5" id="KW-0472">Membrane</keyword>
<dbReference type="PANTHER" id="PTHR43229">
    <property type="entry name" value="NODULATION PROTEIN J"/>
    <property type="match status" value="1"/>
</dbReference>
<dbReference type="InterPro" id="IPR051784">
    <property type="entry name" value="Nod_factor_ABC_transporter"/>
</dbReference>
<keyword evidence="3 5" id="KW-1133">Transmembrane helix</keyword>
<evidence type="ECO:0000256" key="5">
    <source>
        <dbReference type="RuleBase" id="RU361157"/>
    </source>
</evidence>
<feature type="transmembrane region" description="Helical" evidence="5">
    <location>
        <begin position="176"/>
        <end position="199"/>
    </location>
</feature>
<reference evidence="7 8" key="1">
    <citation type="submission" date="2016-11" db="EMBL/GenBank/DDBJ databases">
        <authorList>
            <person name="Jaros S."/>
            <person name="Januszkiewicz K."/>
            <person name="Wedrychowicz H."/>
        </authorList>
    </citation>
    <scope>NUCLEOTIDE SEQUENCE [LARGE SCALE GENOMIC DNA]</scope>
    <source>
        <strain evidence="7 8">DSM 21864</strain>
    </source>
</reference>
<feature type="transmembrane region" description="Helical" evidence="5">
    <location>
        <begin position="18"/>
        <end position="39"/>
    </location>
</feature>
<feature type="transmembrane region" description="Helical" evidence="5">
    <location>
        <begin position="97"/>
        <end position="123"/>
    </location>
</feature>
<evidence type="ECO:0000256" key="2">
    <source>
        <dbReference type="ARBA" id="ARBA00022692"/>
    </source>
</evidence>